<reference evidence="3" key="1">
    <citation type="submission" date="2024-04" db="EMBL/GenBank/DDBJ databases">
        <title>Salinicola lusitanus LLJ914,a marine bacterium isolated from the Okinawa Trough.</title>
        <authorList>
            <person name="Li J."/>
        </authorList>
    </citation>
    <scope>NUCLEOTIDE SEQUENCE [LARGE SCALE GENOMIC DNA]</scope>
</reference>
<comment type="caution">
    <text evidence="2">The sequence shown here is derived from an EMBL/GenBank/DDBJ whole genome shotgun (WGS) entry which is preliminary data.</text>
</comment>
<organism evidence="2 3">
    <name type="scientific">Mugilogobius chulae</name>
    <name type="common">yellowstripe goby</name>
    <dbReference type="NCBI Taxonomy" id="88201"/>
    <lineage>
        <taxon>Eukaryota</taxon>
        <taxon>Metazoa</taxon>
        <taxon>Chordata</taxon>
        <taxon>Craniata</taxon>
        <taxon>Vertebrata</taxon>
        <taxon>Euteleostomi</taxon>
        <taxon>Actinopterygii</taxon>
        <taxon>Neopterygii</taxon>
        <taxon>Teleostei</taxon>
        <taxon>Neoteleostei</taxon>
        <taxon>Acanthomorphata</taxon>
        <taxon>Gobiaria</taxon>
        <taxon>Gobiiformes</taxon>
        <taxon>Gobioidei</taxon>
        <taxon>Gobiidae</taxon>
        <taxon>Gobionellinae</taxon>
        <taxon>Mugilogobius</taxon>
    </lineage>
</organism>
<evidence type="ECO:0000256" key="1">
    <source>
        <dbReference type="SAM" id="MobiDB-lite"/>
    </source>
</evidence>
<keyword evidence="3" id="KW-1185">Reference proteome</keyword>
<gene>
    <name evidence="2" type="ORF">WMY93_002827</name>
</gene>
<evidence type="ECO:0000313" key="2">
    <source>
        <dbReference type="EMBL" id="KAK7939501.1"/>
    </source>
</evidence>
<dbReference type="Proteomes" id="UP001460270">
    <property type="component" value="Unassembled WGS sequence"/>
</dbReference>
<proteinExistence type="predicted"/>
<evidence type="ECO:0000313" key="3">
    <source>
        <dbReference type="Proteomes" id="UP001460270"/>
    </source>
</evidence>
<feature type="compositionally biased region" description="Basic and acidic residues" evidence="1">
    <location>
        <begin position="1"/>
        <end position="31"/>
    </location>
</feature>
<feature type="region of interest" description="Disordered" evidence="1">
    <location>
        <begin position="1"/>
        <end position="38"/>
    </location>
</feature>
<protein>
    <submittedName>
        <fullName evidence="2">Uncharacterized protein</fullName>
    </submittedName>
</protein>
<feature type="region of interest" description="Disordered" evidence="1">
    <location>
        <begin position="61"/>
        <end position="86"/>
    </location>
</feature>
<name>A0AAW0QA31_9GOBI</name>
<sequence length="86" mass="10087">MEHRRVVLQRGDRSEQGDVIHPRPVTGERRGAHLQPPSGPELWRLALARRALLHSLRVLPCSAVPRRETRERDQGERLERETRERD</sequence>
<feature type="compositionally biased region" description="Basic and acidic residues" evidence="1">
    <location>
        <begin position="65"/>
        <end position="86"/>
    </location>
</feature>
<dbReference type="EMBL" id="JBBPFD010000002">
    <property type="protein sequence ID" value="KAK7939501.1"/>
    <property type="molecule type" value="Genomic_DNA"/>
</dbReference>
<dbReference type="AlphaFoldDB" id="A0AAW0QA31"/>
<accession>A0AAW0QA31</accession>